<proteinExistence type="inferred from homology"/>
<dbReference type="Proteomes" id="UP000032552">
    <property type="component" value="Unassembled WGS sequence"/>
</dbReference>
<gene>
    <name evidence="6" type="ORF">LC0644_1582</name>
</gene>
<dbReference type="GO" id="GO:0016776">
    <property type="term" value="F:phosphotransferase activity, phosphate group as acceptor"/>
    <property type="evidence" value="ECO:0007669"/>
    <property type="project" value="UniProtKB-UniRule"/>
</dbReference>
<comment type="similarity">
    <text evidence="5">Belongs to the pyruvate, phosphate/water dikinase regulatory protein family. PDRP subfamily.</text>
</comment>
<sequence>MTQELNLYIMSDSVGETGLRLAQAVAAQFPNFEAHYVRFPFIHTEEKIYSALDEAKKENALAIMTFVTSGFAQLATHYAKDQGVIAIDVMSPILSGIKSITHEEPNHVPGAVHDLNERYFDRISAMEFAVLYDDGKDPKGFLEADIVLLGVSRTSKTPLSLFLANRNLKVANLPLVPNAHIPEEIWSVDPKKIVGLTTDASVLMEFRRQRMIAYGLNPDTAYSARDQVNQELKFAEDLYKKIGCMVINTAHRSIEETATLILEHMGLDEFDNTETH</sequence>
<accession>A0A0C9QEC3</accession>
<dbReference type="PANTHER" id="PTHR31756">
    <property type="entry name" value="PYRUVATE, PHOSPHATE DIKINASE REGULATORY PROTEIN 1, CHLOROPLASTIC"/>
    <property type="match status" value="1"/>
</dbReference>
<evidence type="ECO:0000256" key="2">
    <source>
        <dbReference type="ARBA" id="ARBA00022679"/>
    </source>
</evidence>
<dbReference type="GO" id="GO:0005524">
    <property type="term" value="F:ATP binding"/>
    <property type="evidence" value="ECO:0007669"/>
    <property type="project" value="InterPro"/>
</dbReference>
<feature type="binding site" evidence="5">
    <location>
        <begin position="150"/>
        <end position="157"/>
    </location>
    <ligand>
        <name>ADP</name>
        <dbReference type="ChEBI" id="CHEBI:456216"/>
    </ligand>
</feature>
<evidence type="ECO:0000256" key="1">
    <source>
        <dbReference type="ARBA" id="ARBA00022527"/>
    </source>
</evidence>
<evidence type="ECO:0000256" key="5">
    <source>
        <dbReference type="HAMAP-Rule" id="MF_00921"/>
    </source>
</evidence>
<dbReference type="HAMAP" id="MF_00921">
    <property type="entry name" value="PDRP"/>
    <property type="match status" value="1"/>
</dbReference>
<dbReference type="NCBIfam" id="NF003742">
    <property type="entry name" value="PRK05339.1"/>
    <property type="match status" value="1"/>
</dbReference>
<keyword evidence="1 5" id="KW-0723">Serine/threonine-protein kinase</keyword>
<dbReference type="GO" id="GO:0004674">
    <property type="term" value="F:protein serine/threonine kinase activity"/>
    <property type="evidence" value="ECO:0007669"/>
    <property type="project" value="UniProtKB-UniRule"/>
</dbReference>
<keyword evidence="4 5" id="KW-0418">Kinase</keyword>
<dbReference type="InterPro" id="IPR005177">
    <property type="entry name" value="Kinase-pyrophosphorylase"/>
</dbReference>
<comment type="function">
    <text evidence="5">Bifunctional serine/threonine kinase and phosphorylase involved in the regulation of the pyruvate, phosphate dikinase (PPDK) by catalyzing its phosphorylation/dephosphorylation.</text>
</comment>
<dbReference type="SUPFAM" id="SSF52540">
    <property type="entry name" value="P-loop containing nucleoside triphosphate hydrolases"/>
    <property type="match status" value="1"/>
</dbReference>
<dbReference type="EMBL" id="BAYM01000091">
    <property type="protein sequence ID" value="GAN36993.1"/>
    <property type="molecule type" value="Genomic_DNA"/>
</dbReference>
<comment type="caution">
    <text evidence="6">The sequence shown here is derived from an EMBL/GenBank/DDBJ whole genome shotgun (WGS) entry which is preliminary data.</text>
</comment>
<evidence type="ECO:0000256" key="4">
    <source>
        <dbReference type="ARBA" id="ARBA00022777"/>
    </source>
</evidence>
<reference evidence="7" key="1">
    <citation type="submission" date="2014-05" db="EMBL/GenBank/DDBJ databases">
        <title>Whole genome sequencing of Lactobacillus casei NRIC0644.</title>
        <authorList>
            <person name="Atarashi H."/>
            <person name="Yoshida Y."/>
            <person name="Fujimura S."/>
            <person name="Tanaka N."/>
            <person name="Shiwa Y."/>
            <person name="Yoshikawa H."/>
            <person name="Okada S."/>
            <person name="Nakagawa J."/>
        </authorList>
    </citation>
    <scope>NUCLEOTIDE SEQUENCE [LARGE SCALE GENOMIC DNA]</scope>
    <source>
        <strain evidence="7">NRIC0644</strain>
    </source>
</reference>
<evidence type="ECO:0000256" key="3">
    <source>
        <dbReference type="ARBA" id="ARBA00022741"/>
    </source>
</evidence>
<protein>
    <recommendedName>
        <fullName evidence="5">Putative pyruvate, phosphate dikinase regulatory protein</fullName>
        <shortName evidence="5">PPDK regulatory protein</shortName>
        <ecNumber evidence="5">2.7.11.32</ecNumber>
        <ecNumber evidence="5">2.7.4.27</ecNumber>
    </recommendedName>
</protein>
<dbReference type="EC" id="2.7.11.32" evidence="5"/>
<evidence type="ECO:0000313" key="6">
    <source>
        <dbReference type="EMBL" id="GAN36993.1"/>
    </source>
</evidence>
<organism evidence="6 7">
    <name type="scientific">Lacticaseibacillus paracasei NRIC 0644</name>
    <dbReference type="NCBI Taxonomy" id="1435038"/>
    <lineage>
        <taxon>Bacteria</taxon>
        <taxon>Bacillati</taxon>
        <taxon>Bacillota</taxon>
        <taxon>Bacilli</taxon>
        <taxon>Lactobacillales</taxon>
        <taxon>Lactobacillaceae</taxon>
        <taxon>Lacticaseibacillus</taxon>
    </lineage>
</organism>
<keyword evidence="2 5" id="KW-0808">Transferase</keyword>
<name>A0A0C9QEC3_LACPA</name>
<comment type="catalytic activity">
    <reaction evidence="5">
        <text>N(tele)-phospho-L-histidyl/L-threonyl-[pyruvate, phosphate dikinase] + ADP = N(tele)-phospho-L-histidyl/O-phospho-L-threonyl-[pyruvate, phosphate dikinase] + AMP + H(+)</text>
        <dbReference type="Rhea" id="RHEA:43692"/>
        <dbReference type="Rhea" id="RHEA-COMP:10650"/>
        <dbReference type="Rhea" id="RHEA-COMP:10651"/>
        <dbReference type="ChEBI" id="CHEBI:15378"/>
        <dbReference type="ChEBI" id="CHEBI:30013"/>
        <dbReference type="ChEBI" id="CHEBI:61977"/>
        <dbReference type="ChEBI" id="CHEBI:83586"/>
        <dbReference type="ChEBI" id="CHEBI:456215"/>
        <dbReference type="ChEBI" id="CHEBI:456216"/>
        <dbReference type="EC" id="2.7.11.32"/>
    </reaction>
</comment>
<dbReference type="InterPro" id="IPR026565">
    <property type="entry name" value="PPDK_reg"/>
</dbReference>
<dbReference type="EC" id="2.7.4.27" evidence="5"/>
<dbReference type="AlphaFoldDB" id="A0A0C9QEC3"/>
<dbReference type="SMR" id="A0A0C9QEC3"/>
<comment type="catalytic activity">
    <reaction evidence="5">
        <text>N(tele)-phospho-L-histidyl/O-phospho-L-threonyl-[pyruvate, phosphate dikinase] + phosphate + H(+) = N(tele)-phospho-L-histidyl/L-threonyl-[pyruvate, phosphate dikinase] + diphosphate</text>
        <dbReference type="Rhea" id="RHEA:43696"/>
        <dbReference type="Rhea" id="RHEA-COMP:10650"/>
        <dbReference type="Rhea" id="RHEA-COMP:10651"/>
        <dbReference type="ChEBI" id="CHEBI:15378"/>
        <dbReference type="ChEBI" id="CHEBI:30013"/>
        <dbReference type="ChEBI" id="CHEBI:33019"/>
        <dbReference type="ChEBI" id="CHEBI:43474"/>
        <dbReference type="ChEBI" id="CHEBI:61977"/>
        <dbReference type="ChEBI" id="CHEBI:83586"/>
        <dbReference type="EC" id="2.7.4.27"/>
    </reaction>
</comment>
<dbReference type="GeneID" id="57090179"/>
<dbReference type="PANTHER" id="PTHR31756:SF3">
    <property type="entry name" value="PYRUVATE, PHOSPHATE DIKINASE REGULATORY PROTEIN 1, CHLOROPLASTIC"/>
    <property type="match status" value="1"/>
</dbReference>
<keyword evidence="3 5" id="KW-0547">Nucleotide-binding</keyword>
<dbReference type="RefSeq" id="WP_003565675.1">
    <property type="nucleotide sequence ID" value="NZ_BAYM01000091.1"/>
</dbReference>
<dbReference type="Pfam" id="PF03618">
    <property type="entry name" value="Kinase-PPPase"/>
    <property type="match status" value="1"/>
</dbReference>
<dbReference type="InterPro" id="IPR027417">
    <property type="entry name" value="P-loop_NTPase"/>
</dbReference>
<dbReference type="GO" id="GO:0043531">
    <property type="term" value="F:ADP binding"/>
    <property type="evidence" value="ECO:0007669"/>
    <property type="project" value="UniProtKB-UniRule"/>
</dbReference>
<evidence type="ECO:0000313" key="7">
    <source>
        <dbReference type="Proteomes" id="UP000032552"/>
    </source>
</evidence>